<dbReference type="PANTHER" id="PTHR32309">
    <property type="entry name" value="TYROSINE-PROTEIN KINASE"/>
    <property type="match status" value="1"/>
</dbReference>
<evidence type="ECO:0000259" key="7">
    <source>
        <dbReference type="Pfam" id="PF02706"/>
    </source>
</evidence>
<keyword evidence="5 6" id="KW-0472">Membrane</keyword>
<protein>
    <recommendedName>
        <fullName evidence="11">Lipopolysaccharide biosynthesis protein</fullName>
    </recommendedName>
</protein>
<feature type="transmembrane region" description="Helical" evidence="6">
    <location>
        <begin position="39"/>
        <end position="60"/>
    </location>
</feature>
<keyword evidence="2" id="KW-1003">Cell membrane</keyword>
<evidence type="ECO:0000256" key="5">
    <source>
        <dbReference type="ARBA" id="ARBA00023136"/>
    </source>
</evidence>
<dbReference type="AlphaFoldDB" id="A0A833N211"/>
<name>A0A833N211_9HYPH</name>
<accession>A0A833N211</accession>
<evidence type="ECO:0000313" key="9">
    <source>
        <dbReference type="EMBL" id="KAB7782759.1"/>
    </source>
</evidence>
<keyword evidence="3 6" id="KW-0812">Transmembrane</keyword>
<sequence length="478" mass="52015">MYSFAHQPRAETRIEAPLDVGGTGFGDLGQVVDRIRSGLVWVIASGIAALVAAILALGLIPPIYTSQTEILVDPVDLKVIENGVNPSNQLADSGVSIVESQVKVIASDSVLSRVVSRLNLQDDPEFAPAPPQPGSLSETVKRALGLAPSEGPANPELQAIEALRRKMTVRRPERTFVIEVVVKSRSGQKSALIANTIADTFFTEETAARAKAAGRASDALAARLATLRGTLLEAEKKAAAFREKHNLVKAQGLLLGDQRLSELNAQLSAAALRTAALAKQAEQARDMRGRIGTALPEMLQSPEMRALRQQLVDLLRAQSEIGKKFGPRHPAVTEQGAQVRELEAAIAHEKGRIIESTIKEYDRASTYEKTIRRDIDGLKRETERNNRDLIVLRDLERNVETQRTIYESFLKRSRETGEQERLDTTNMRIISAATPPLGRSWPPSPKVVLPAALLFGLGLGAALVAYGGILRSLLRRRA</sequence>
<dbReference type="PANTHER" id="PTHR32309:SF13">
    <property type="entry name" value="FERRIC ENTEROBACTIN TRANSPORT PROTEIN FEPE"/>
    <property type="match status" value="1"/>
</dbReference>
<evidence type="ECO:0000256" key="4">
    <source>
        <dbReference type="ARBA" id="ARBA00022989"/>
    </source>
</evidence>
<dbReference type="GO" id="GO:0005886">
    <property type="term" value="C:plasma membrane"/>
    <property type="evidence" value="ECO:0007669"/>
    <property type="project" value="UniProtKB-SubCell"/>
</dbReference>
<feature type="transmembrane region" description="Helical" evidence="6">
    <location>
        <begin position="447"/>
        <end position="469"/>
    </location>
</feature>
<dbReference type="InterPro" id="IPR050445">
    <property type="entry name" value="Bact_polysacc_biosynth/exp"/>
</dbReference>
<evidence type="ECO:0000256" key="3">
    <source>
        <dbReference type="ARBA" id="ARBA00022692"/>
    </source>
</evidence>
<dbReference type="Proteomes" id="UP000469949">
    <property type="component" value="Unassembled WGS sequence"/>
</dbReference>
<evidence type="ECO:0000256" key="2">
    <source>
        <dbReference type="ARBA" id="ARBA00022475"/>
    </source>
</evidence>
<dbReference type="Pfam" id="PF02706">
    <property type="entry name" value="Wzz"/>
    <property type="match status" value="1"/>
</dbReference>
<evidence type="ECO:0008006" key="11">
    <source>
        <dbReference type="Google" id="ProtNLM"/>
    </source>
</evidence>
<evidence type="ECO:0000256" key="6">
    <source>
        <dbReference type="SAM" id="Phobius"/>
    </source>
</evidence>
<comment type="subcellular location">
    <subcellularLocation>
        <location evidence="1">Cell membrane</location>
        <topology evidence="1">Multi-pass membrane protein</topology>
    </subcellularLocation>
</comment>
<dbReference type="Pfam" id="PF13807">
    <property type="entry name" value="GNVR"/>
    <property type="match status" value="1"/>
</dbReference>
<evidence type="ECO:0000259" key="8">
    <source>
        <dbReference type="Pfam" id="PF13807"/>
    </source>
</evidence>
<feature type="domain" description="Polysaccharide chain length determinant N-terminal" evidence="7">
    <location>
        <begin position="27"/>
        <end position="117"/>
    </location>
</feature>
<reference evidence="9 10" key="1">
    <citation type="submission" date="2019-10" db="EMBL/GenBank/DDBJ databases">
        <title>Draft Genome Sequence of the Caffeine Degrading Methylotroph Methylorubrum populi PINKEL.</title>
        <authorList>
            <person name="Dawson S.C."/>
            <person name="Zhang X."/>
            <person name="Wright M.E."/>
            <person name="Sharma G."/>
            <person name="Langner J.T."/>
            <person name="Ditty J.L."/>
            <person name="Subuyuj G.A."/>
        </authorList>
    </citation>
    <scope>NUCLEOTIDE SEQUENCE [LARGE SCALE GENOMIC DNA]</scope>
    <source>
        <strain evidence="9 10">Pinkel</strain>
    </source>
</reference>
<comment type="caution">
    <text evidence="9">The sequence shown here is derived from an EMBL/GenBank/DDBJ whole genome shotgun (WGS) entry which is preliminary data.</text>
</comment>
<dbReference type="EMBL" id="WEKV01000020">
    <property type="protein sequence ID" value="KAB7782759.1"/>
    <property type="molecule type" value="Genomic_DNA"/>
</dbReference>
<gene>
    <name evidence="9" type="ORF">F8B43_5514</name>
</gene>
<dbReference type="InterPro" id="IPR003856">
    <property type="entry name" value="LPS_length_determ_N"/>
</dbReference>
<dbReference type="RefSeq" id="WP_193316541.1">
    <property type="nucleotide sequence ID" value="NZ_WEKV01000020.1"/>
</dbReference>
<dbReference type="InterPro" id="IPR032807">
    <property type="entry name" value="GNVR"/>
</dbReference>
<evidence type="ECO:0000256" key="1">
    <source>
        <dbReference type="ARBA" id="ARBA00004651"/>
    </source>
</evidence>
<proteinExistence type="predicted"/>
<keyword evidence="4 6" id="KW-1133">Transmembrane helix</keyword>
<evidence type="ECO:0000313" key="10">
    <source>
        <dbReference type="Proteomes" id="UP000469949"/>
    </source>
</evidence>
<feature type="domain" description="Tyrosine-protein kinase G-rich" evidence="8">
    <location>
        <begin position="392"/>
        <end position="464"/>
    </location>
</feature>
<dbReference type="GO" id="GO:0004713">
    <property type="term" value="F:protein tyrosine kinase activity"/>
    <property type="evidence" value="ECO:0007669"/>
    <property type="project" value="TreeGrafter"/>
</dbReference>
<organism evidence="9 10">
    <name type="scientific">Methylorubrum populi</name>
    <dbReference type="NCBI Taxonomy" id="223967"/>
    <lineage>
        <taxon>Bacteria</taxon>
        <taxon>Pseudomonadati</taxon>
        <taxon>Pseudomonadota</taxon>
        <taxon>Alphaproteobacteria</taxon>
        <taxon>Hyphomicrobiales</taxon>
        <taxon>Methylobacteriaceae</taxon>
        <taxon>Methylorubrum</taxon>
    </lineage>
</organism>